<dbReference type="InterPro" id="IPR043198">
    <property type="entry name" value="Cyclin/Ssn8"/>
</dbReference>
<feature type="domain" description="Cyclin-like" evidence="3">
    <location>
        <begin position="110"/>
        <end position="223"/>
    </location>
</feature>
<dbReference type="InterPro" id="IPR036915">
    <property type="entry name" value="Cyclin-like_sf"/>
</dbReference>
<name>A0A914LN47_MELIC</name>
<sequence>MTAVIQNDVVNSSNNNSKLVDNSNDKQADIEIVEGELKQEEQQNVFKDLISKINPSSYRERPNYSKIDFSANKWLMSYDEASLSKLENPPSLADGISLELEKDIRYLGCELIQTGAILLKLSQTAAATAQILFQRFYYQKSFVNHNFEHMLCACLFLASKIEEQPRMPTDVINVYHRLKQLYQHRRKSSSGEDISNVNPQHLRPEECTYKHLPQLYIQLQLSSTINC</sequence>
<evidence type="ECO:0000256" key="2">
    <source>
        <dbReference type="RuleBase" id="RU000383"/>
    </source>
</evidence>
<dbReference type="SUPFAM" id="SSF47954">
    <property type="entry name" value="Cyclin-like"/>
    <property type="match status" value="1"/>
</dbReference>
<evidence type="ECO:0000313" key="4">
    <source>
        <dbReference type="Proteomes" id="UP000887563"/>
    </source>
</evidence>
<proteinExistence type="inferred from homology"/>
<reference evidence="5" key="1">
    <citation type="submission" date="2022-11" db="UniProtKB">
        <authorList>
            <consortium name="WormBaseParasite"/>
        </authorList>
    </citation>
    <scope>IDENTIFICATION</scope>
</reference>
<dbReference type="WBParaSite" id="Minc3s00639g15468">
    <property type="protein sequence ID" value="Minc3s00639g15468"/>
    <property type="gene ID" value="Minc3s00639g15468"/>
</dbReference>
<keyword evidence="1 2" id="KW-0195">Cyclin</keyword>
<dbReference type="CDD" id="cd20532">
    <property type="entry name" value="CYCLIN_CCNL_rpt1"/>
    <property type="match status" value="1"/>
</dbReference>
<dbReference type="PANTHER" id="PTHR10026">
    <property type="entry name" value="CYCLIN"/>
    <property type="match status" value="1"/>
</dbReference>
<dbReference type="Proteomes" id="UP000887563">
    <property type="component" value="Unplaced"/>
</dbReference>
<evidence type="ECO:0000259" key="3">
    <source>
        <dbReference type="SMART" id="SM00385"/>
    </source>
</evidence>
<dbReference type="GO" id="GO:0006357">
    <property type="term" value="P:regulation of transcription by RNA polymerase II"/>
    <property type="evidence" value="ECO:0007669"/>
    <property type="project" value="InterPro"/>
</dbReference>
<dbReference type="InterPro" id="IPR013763">
    <property type="entry name" value="Cyclin-like_dom"/>
</dbReference>
<comment type="similarity">
    <text evidence="2">Belongs to the cyclin family.</text>
</comment>
<evidence type="ECO:0000313" key="5">
    <source>
        <dbReference type="WBParaSite" id="Minc3s00639g15468"/>
    </source>
</evidence>
<keyword evidence="4" id="KW-1185">Reference proteome</keyword>
<protein>
    <submittedName>
        <fullName evidence="5">Cyclin-like domain-containing protein</fullName>
    </submittedName>
</protein>
<dbReference type="SMART" id="SM00385">
    <property type="entry name" value="CYCLIN"/>
    <property type="match status" value="1"/>
</dbReference>
<dbReference type="Gene3D" id="1.10.472.10">
    <property type="entry name" value="Cyclin-like"/>
    <property type="match status" value="1"/>
</dbReference>
<dbReference type="Pfam" id="PF00134">
    <property type="entry name" value="Cyclin_N"/>
    <property type="match status" value="1"/>
</dbReference>
<dbReference type="GO" id="GO:0016538">
    <property type="term" value="F:cyclin-dependent protein serine/threonine kinase regulator activity"/>
    <property type="evidence" value="ECO:0007669"/>
    <property type="project" value="InterPro"/>
</dbReference>
<dbReference type="AlphaFoldDB" id="A0A914LN47"/>
<organism evidence="4 5">
    <name type="scientific">Meloidogyne incognita</name>
    <name type="common">Southern root-knot nematode worm</name>
    <name type="synonym">Oxyuris incognita</name>
    <dbReference type="NCBI Taxonomy" id="6306"/>
    <lineage>
        <taxon>Eukaryota</taxon>
        <taxon>Metazoa</taxon>
        <taxon>Ecdysozoa</taxon>
        <taxon>Nematoda</taxon>
        <taxon>Chromadorea</taxon>
        <taxon>Rhabditida</taxon>
        <taxon>Tylenchina</taxon>
        <taxon>Tylenchomorpha</taxon>
        <taxon>Tylenchoidea</taxon>
        <taxon>Meloidogynidae</taxon>
        <taxon>Meloidogyninae</taxon>
        <taxon>Meloidogyne</taxon>
        <taxon>Meloidogyne incognita group</taxon>
    </lineage>
</organism>
<evidence type="ECO:0000256" key="1">
    <source>
        <dbReference type="ARBA" id="ARBA00023127"/>
    </source>
</evidence>
<dbReference type="InterPro" id="IPR006671">
    <property type="entry name" value="Cyclin_N"/>
</dbReference>
<accession>A0A914LN47</accession>